<reference evidence="2 3" key="1">
    <citation type="submission" date="2016-10" db="EMBL/GenBank/DDBJ databases">
        <authorList>
            <person name="de Groot N.N."/>
        </authorList>
    </citation>
    <scope>NUCLEOTIDE SEQUENCE [LARGE SCALE GENOMIC DNA]</scope>
    <source>
        <strain evidence="2 3">DSM 44908</strain>
    </source>
</reference>
<name>A0A1I0TS87_9NOCA</name>
<dbReference type="RefSeq" id="WP_068363344.1">
    <property type="nucleotide sequence ID" value="NZ_FOJN01000009.1"/>
</dbReference>
<dbReference type="Gene3D" id="3.40.430.10">
    <property type="entry name" value="Dihydrofolate Reductase, subunit A"/>
    <property type="match status" value="1"/>
</dbReference>
<dbReference type="EMBL" id="FOJN01000009">
    <property type="protein sequence ID" value="SFA54681.1"/>
    <property type="molecule type" value="Genomic_DNA"/>
</dbReference>
<dbReference type="AlphaFoldDB" id="A0A1I0TS87"/>
<feature type="domain" description="Bacterial bifunctional deaminase-reductase C-terminal" evidence="1">
    <location>
        <begin position="2"/>
        <end position="173"/>
    </location>
</feature>
<evidence type="ECO:0000313" key="2">
    <source>
        <dbReference type="EMBL" id="SFA54681.1"/>
    </source>
</evidence>
<dbReference type="GO" id="GO:0008703">
    <property type="term" value="F:5-amino-6-(5-phosphoribosylamino)uracil reductase activity"/>
    <property type="evidence" value="ECO:0007669"/>
    <property type="project" value="InterPro"/>
</dbReference>
<sequence>MRTVVITQNITVDGVVEATDDWFGRAGSDPETDAALAAQRDASDGFLVGRITFEGMRDYWGPKTDDTTGVTAHLNAVQKFVVSSTLTDPGWGNSTVLGPTWREDLREIKNGPGSDIVCTGSISLCRALLATELVDEVRLFVQPYARGSGARLFDGTPPQRLEPLELRQFPSGAALHRYRLVA</sequence>
<dbReference type="InterPro" id="IPR024072">
    <property type="entry name" value="DHFR-like_dom_sf"/>
</dbReference>
<dbReference type="GO" id="GO:0009231">
    <property type="term" value="P:riboflavin biosynthetic process"/>
    <property type="evidence" value="ECO:0007669"/>
    <property type="project" value="InterPro"/>
</dbReference>
<gene>
    <name evidence="2" type="ORF">SAMN05444374_10975</name>
</gene>
<dbReference type="InterPro" id="IPR002734">
    <property type="entry name" value="RibDG_C"/>
</dbReference>
<dbReference type="GeneID" id="85486340"/>
<accession>A0A1I0TS87</accession>
<evidence type="ECO:0000259" key="1">
    <source>
        <dbReference type="Pfam" id="PF01872"/>
    </source>
</evidence>
<dbReference type="Pfam" id="PF01872">
    <property type="entry name" value="RibD_C"/>
    <property type="match status" value="1"/>
</dbReference>
<dbReference type="SUPFAM" id="SSF53597">
    <property type="entry name" value="Dihydrofolate reductase-like"/>
    <property type="match status" value="1"/>
</dbReference>
<dbReference type="OrthoDB" id="7342392at2"/>
<proteinExistence type="predicted"/>
<dbReference type="Proteomes" id="UP000182054">
    <property type="component" value="Unassembled WGS sequence"/>
</dbReference>
<dbReference type="PANTHER" id="PTHR38011:SF11">
    <property type="entry name" value="2,5-DIAMINO-6-RIBOSYLAMINO-4(3H)-PYRIMIDINONE 5'-PHOSPHATE REDUCTASE"/>
    <property type="match status" value="1"/>
</dbReference>
<protein>
    <submittedName>
        <fullName evidence="2">Dihydrofolate reductase</fullName>
    </submittedName>
</protein>
<dbReference type="PANTHER" id="PTHR38011">
    <property type="entry name" value="DIHYDROFOLATE REDUCTASE FAMILY PROTEIN (AFU_ORTHOLOGUE AFUA_8G06820)"/>
    <property type="match status" value="1"/>
</dbReference>
<organism evidence="2 3">
    <name type="scientific">Rhodococcoides kroppenstedtii</name>
    <dbReference type="NCBI Taxonomy" id="293050"/>
    <lineage>
        <taxon>Bacteria</taxon>
        <taxon>Bacillati</taxon>
        <taxon>Actinomycetota</taxon>
        <taxon>Actinomycetes</taxon>
        <taxon>Mycobacteriales</taxon>
        <taxon>Nocardiaceae</taxon>
        <taxon>Rhodococcoides</taxon>
    </lineage>
</organism>
<evidence type="ECO:0000313" key="3">
    <source>
        <dbReference type="Proteomes" id="UP000182054"/>
    </source>
</evidence>
<dbReference type="InterPro" id="IPR050765">
    <property type="entry name" value="Riboflavin_Biosynth_HTPR"/>
</dbReference>